<name>A0A0M3IP52_ASCLU</name>
<evidence type="ECO:0000313" key="2">
    <source>
        <dbReference type="WBParaSite" id="ALUE_0002053001-mRNA-1"/>
    </source>
</evidence>
<protein>
    <submittedName>
        <fullName evidence="2">Uncharacterized protein</fullName>
    </submittedName>
</protein>
<dbReference type="WBParaSite" id="ALUE_0002053001-mRNA-1">
    <property type="protein sequence ID" value="ALUE_0002053001-mRNA-1"/>
    <property type="gene ID" value="ALUE_0002053001"/>
</dbReference>
<evidence type="ECO:0000313" key="1">
    <source>
        <dbReference type="Proteomes" id="UP000036681"/>
    </source>
</evidence>
<organism evidence="1 2">
    <name type="scientific">Ascaris lumbricoides</name>
    <name type="common">Giant roundworm</name>
    <dbReference type="NCBI Taxonomy" id="6252"/>
    <lineage>
        <taxon>Eukaryota</taxon>
        <taxon>Metazoa</taxon>
        <taxon>Ecdysozoa</taxon>
        <taxon>Nematoda</taxon>
        <taxon>Chromadorea</taxon>
        <taxon>Rhabditida</taxon>
        <taxon>Spirurina</taxon>
        <taxon>Ascaridomorpha</taxon>
        <taxon>Ascaridoidea</taxon>
        <taxon>Ascarididae</taxon>
        <taxon>Ascaris</taxon>
    </lineage>
</organism>
<dbReference type="Proteomes" id="UP000036681">
    <property type="component" value="Unplaced"/>
</dbReference>
<dbReference type="AlphaFoldDB" id="A0A0M3IP52"/>
<reference evidence="2" key="1">
    <citation type="submission" date="2017-02" db="UniProtKB">
        <authorList>
            <consortium name="WormBaseParasite"/>
        </authorList>
    </citation>
    <scope>IDENTIFICATION</scope>
</reference>
<keyword evidence="1" id="KW-1185">Reference proteome</keyword>
<accession>A0A0M3IP52</accession>
<proteinExistence type="predicted"/>
<sequence>MAKDQKFANCAEQIVLYASTFNALDEKFPADLSAVMCSRLSKTDQLTFRPTIFSWFSDQFLR</sequence>